<organism evidence="1 2">
    <name type="scientific">Xenoophorus captivus</name>
    <dbReference type="NCBI Taxonomy" id="1517983"/>
    <lineage>
        <taxon>Eukaryota</taxon>
        <taxon>Metazoa</taxon>
        <taxon>Chordata</taxon>
        <taxon>Craniata</taxon>
        <taxon>Vertebrata</taxon>
        <taxon>Euteleostomi</taxon>
        <taxon>Actinopterygii</taxon>
        <taxon>Neopterygii</taxon>
        <taxon>Teleostei</taxon>
        <taxon>Neoteleostei</taxon>
        <taxon>Acanthomorphata</taxon>
        <taxon>Ovalentaria</taxon>
        <taxon>Atherinomorphae</taxon>
        <taxon>Cyprinodontiformes</taxon>
        <taxon>Goodeidae</taxon>
        <taxon>Xenoophorus</taxon>
    </lineage>
</organism>
<evidence type="ECO:0000313" key="2">
    <source>
        <dbReference type="Proteomes" id="UP001434883"/>
    </source>
</evidence>
<evidence type="ECO:0000313" key="1">
    <source>
        <dbReference type="EMBL" id="MEQ2202549.1"/>
    </source>
</evidence>
<dbReference type="Proteomes" id="UP001434883">
    <property type="component" value="Unassembled WGS sequence"/>
</dbReference>
<accession>A0ABV0R366</accession>
<gene>
    <name evidence="1" type="ORF">XENOCAPTIV_006110</name>
</gene>
<sequence>MSGLPDEKYLAAADPGAFLAPLHGLLLRRHSELQPGIDRCEPEAVLVGKVVAGALGSVALDEWGCSEVFQAGSGRHQGLTAALSAGCCVLWWEGRDIYKQK</sequence>
<comment type="caution">
    <text evidence="1">The sequence shown here is derived from an EMBL/GenBank/DDBJ whole genome shotgun (WGS) entry which is preliminary data.</text>
</comment>
<name>A0ABV0R366_9TELE</name>
<keyword evidence="2" id="KW-1185">Reference proteome</keyword>
<reference evidence="1 2" key="1">
    <citation type="submission" date="2021-06" db="EMBL/GenBank/DDBJ databases">
        <authorList>
            <person name="Palmer J.M."/>
        </authorList>
    </citation>
    <scope>NUCLEOTIDE SEQUENCE [LARGE SCALE GENOMIC DNA]</scope>
    <source>
        <strain evidence="1 2">XC_2019</strain>
        <tissue evidence="1">Muscle</tissue>
    </source>
</reference>
<protein>
    <submittedName>
        <fullName evidence="1">Uncharacterized protein</fullName>
    </submittedName>
</protein>
<proteinExistence type="predicted"/>
<dbReference type="EMBL" id="JAHRIN010033776">
    <property type="protein sequence ID" value="MEQ2202549.1"/>
    <property type="molecule type" value="Genomic_DNA"/>
</dbReference>